<feature type="region of interest" description="Disordered" evidence="2">
    <location>
        <begin position="188"/>
        <end position="249"/>
    </location>
</feature>
<feature type="compositionally biased region" description="Basic and acidic residues" evidence="2">
    <location>
        <begin position="574"/>
        <end position="583"/>
    </location>
</feature>
<feature type="compositionally biased region" description="Low complexity" evidence="2">
    <location>
        <begin position="760"/>
        <end position="771"/>
    </location>
</feature>
<feature type="compositionally biased region" description="Polar residues" evidence="2">
    <location>
        <begin position="1078"/>
        <end position="1097"/>
    </location>
</feature>
<dbReference type="GeneTree" id="ENSGT00940000155103"/>
<feature type="region of interest" description="Disordered" evidence="2">
    <location>
        <begin position="441"/>
        <end position="583"/>
    </location>
</feature>
<evidence type="ECO:0000313" key="5">
    <source>
        <dbReference type="Proteomes" id="UP000694388"/>
    </source>
</evidence>
<reference evidence="4" key="2">
    <citation type="submission" date="2025-09" db="UniProtKB">
        <authorList>
            <consortium name="Ensembl"/>
        </authorList>
    </citation>
    <scope>IDENTIFICATION</scope>
</reference>
<feature type="compositionally biased region" description="Basic and acidic residues" evidence="2">
    <location>
        <begin position="1131"/>
        <end position="1140"/>
    </location>
</feature>
<feature type="domain" description="FHA" evidence="3">
    <location>
        <begin position="53"/>
        <end position="103"/>
    </location>
</feature>
<feature type="compositionally biased region" description="Polar residues" evidence="2">
    <location>
        <begin position="481"/>
        <end position="505"/>
    </location>
</feature>
<feature type="compositionally biased region" description="Polar residues" evidence="2">
    <location>
        <begin position="227"/>
        <end position="237"/>
    </location>
</feature>
<dbReference type="InterPro" id="IPR029300">
    <property type="entry name" value="CEP170_C"/>
</dbReference>
<feature type="region of interest" description="Disordered" evidence="2">
    <location>
        <begin position="1229"/>
        <end position="1251"/>
    </location>
</feature>
<name>A0A8C4Q7M9_EPTBU</name>
<dbReference type="PROSITE" id="PS50006">
    <property type="entry name" value="FHA_DOMAIN"/>
    <property type="match status" value="1"/>
</dbReference>
<protein>
    <recommendedName>
        <fullName evidence="3">FHA domain-containing protein</fullName>
    </recommendedName>
</protein>
<feature type="compositionally biased region" description="Basic and acidic residues" evidence="2">
    <location>
        <begin position="410"/>
        <end position="422"/>
    </location>
</feature>
<feature type="compositionally biased region" description="Polar residues" evidence="2">
    <location>
        <begin position="829"/>
        <end position="838"/>
    </location>
</feature>
<dbReference type="Gene3D" id="2.60.200.20">
    <property type="match status" value="1"/>
</dbReference>
<dbReference type="Pfam" id="PF00498">
    <property type="entry name" value="FHA"/>
    <property type="match status" value="1"/>
</dbReference>
<feature type="compositionally biased region" description="Polar residues" evidence="2">
    <location>
        <begin position="931"/>
        <end position="946"/>
    </location>
</feature>
<organism evidence="4 5">
    <name type="scientific">Eptatretus burgeri</name>
    <name type="common">Inshore hagfish</name>
    <dbReference type="NCBI Taxonomy" id="7764"/>
    <lineage>
        <taxon>Eukaryota</taxon>
        <taxon>Metazoa</taxon>
        <taxon>Chordata</taxon>
        <taxon>Craniata</taxon>
        <taxon>Vertebrata</taxon>
        <taxon>Cyclostomata</taxon>
        <taxon>Myxini</taxon>
        <taxon>Myxiniformes</taxon>
        <taxon>Myxinidae</taxon>
        <taxon>Eptatretinae</taxon>
        <taxon>Eptatretus</taxon>
    </lineage>
</organism>
<dbReference type="Ensembl" id="ENSEBUT00000011611.1">
    <property type="protein sequence ID" value="ENSEBUP00000011052.1"/>
    <property type="gene ID" value="ENSEBUG00000007044.1"/>
</dbReference>
<dbReference type="Proteomes" id="UP000694388">
    <property type="component" value="Unplaced"/>
</dbReference>
<evidence type="ECO:0000256" key="2">
    <source>
        <dbReference type="SAM" id="MobiDB-lite"/>
    </source>
</evidence>
<feature type="region of interest" description="Disordered" evidence="2">
    <location>
        <begin position="606"/>
        <end position="840"/>
    </location>
</feature>
<reference evidence="4" key="1">
    <citation type="submission" date="2025-08" db="UniProtKB">
        <authorList>
            <consortium name="Ensembl"/>
        </authorList>
    </citation>
    <scope>IDENTIFICATION</scope>
</reference>
<dbReference type="InterPro" id="IPR008984">
    <property type="entry name" value="SMAD_FHA_dom_sf"/>
</dbReference>
<feature type="compositionally biased region" description="Low complexity" evidence="2">
    <location>
        <begin position="1116"/>
        <end position="1130"/>
    </location>
</feature>
<feature type="compositionally biased region" description="Basic and acidic residues" evidence="2">
    <location>
        <begin position="512"/>
        <end position="528"/>
    </location>
</feature>
<feature type="compositionally biased region" description="Polar residues" evidence="2">
    <location>
        <begin position="1142"/>
        <end position="1153"/>
    </location>
</feature>
<dbReference type="AlphaFoldDB" id="A0A8C4Q7M9"/>
<feature type="compositionally biased region" description="Polar residues" evidence="2">
    <location>
        <begin position="876"/>
        <end position="893"/>
    </location>
</feature>
<dbReference type="PANTHER" id="PTHR15715:SF47">
    <property type="entry name" value="FHA DOMAIN-CONTAINING PROTEIN"/>
    <property type="match status" value="1"/>
</dbReference>
<evidence type="ECO:0000256" key="1">
    <source>
        <dbReference type="ARBA" id="ARBA00010436"/>
    </source>
</evidence>
<keyword evidence="5" id="KW-1185">Reference proteome</keyword>
<feature type="region of interest" description="Disordered" evidence="2">
    <location>
        <begin position="379"/>
        <end position="425"/>
    </location>
</feature>
<evidence type="ECO:0000313" key="4">
    <source>
        <dbReference type="Ensembl" id="ENSEBUP00000011052.1"/>
    </source>
</evidence>
<dbReference type="InterPro" id="IPR051176">
    <property type="entry name" value="Cent_Immune-Sig_Mod"/>
</dbReference>
<feature type="compositionally biased region" description="Low complexity" evidence="2">
    <location>
        <begin position="788"/>
        <end position="797"/>
    </location>
</feature>
<dbReference type="SUPFAM" id="SSF49879">
    <property type="entry name" value="SMAD/FHA domain"/>
    <property type="match status" value="1"/>
</dbReference>
<proteinExistence type="inferred from homology"/>
<feature type="compositionally biased region" description="Basic and acidic residues" evidence="2">
    <location>
        <begin position="238"/>
        <end position="249"/>
    </location>
</feature>
<comment type="similarity">
    <text evidence="1">Belongs to the CEP170 family.</text>
</comment>
<feature type="compositionally biased region" description="Polar residues" evidence="2">
    <location>
        <begin position="289"/>
        <end position="302"/>
    </location>
</feature>
<dbReference type="PANTHER" id="PTHR15715">
    <property type="entry name" value="CENTROSOMAL PROTEIN OF 170 KDA"/>
    <property type="match status" value="1"/>
</dbReference>
<feature type="region of interest" description="Disordered" evidence="2">
    <location>
        <begin position="876"/>
        <end position="1202"/>
    </location>
</feature>
<sequence>MPSALLVRVPVMARVIFTKDTAVRMAEGKRVSIPSWFLVNKSGTRHRLPKEMIFVGREDCELMLQSRSVDKQHAVINYDPISDEHSLKDLGSLNGTFLNNERVPDQMYMSLKAGQVISFGFDPNLYTVEKGEHKVPEEALRHEKYTRHLQLDRTICEGSSTESAVHSHPQAFVEDSIILPVENRADADLKTPTLGNSRCSNDKSDGDGQSGVPCEQSTDLKPKCPNADSSTETSVATSKEHSGDCNTFRREPSYFEIPTKDLQHPKHLSQPPDMTQPSQSLQDELPTRDNFSSTQTGQTHASFTIEFDSGVRASRSSFRERSSRFPTEPRPQAKPPEPTHRPSVDAEGQDGIKVTVAGAVSDVYNRKVQDWLKRQEPVGQAAHVNVRSRPSERRHDARKPAPRASPLVDSTRDDDVAQRSHAVETVPAARAFTIDFFDAENPRKRRSASFTHRDATLGSATAATFVPGPSTKPCVAHPSARSRSLVRTPQDSSYDVRQPFGSQGSHHSRPPHGADSRSKKWDHKKDGGKTALRNVAAVLQKNEHQQKDRKNHEEAENEEDKHSDAGTYTIESETPSREEQAARKKIDKVFGVLEPQAVVSRRPAHEGLCPGLAEPNASQVRSSPEARTEPFLVEGTVKPLGKDVDTSNECGGGRQWASRWTSLAARGPESEHKKASSTNPAQSGPYVGERGAASILPTPAVGAQPSRRHRTLPMIPKQCEKLAASPTDHKNDASSGVGKKDGEIGPLSRRRSVDDTAVQSSTKSSAPLPSSEELTDDVSSTIFGDLCSTSSTSSSHGSSKRASSKVREGYGEGLVTKSRRTPSVPRGRNSFNKDNPNLKNIRHDLSSADSEINDTTYLLRDTEAALHVLEAKVRGESSNSRVRSTGESDSSVGNAAPVIVISESSTSRGRHRATAPQNFTSRQRDRDAGQMLSTNMISQEGAQTTRIRPDPSGEMQKASRHHLGTRSSGFPKNGSGQQAGDCELSMEMSDEEEEEDEEGKGTWQHFEQAGHASVNSDGGLAKPRPTRASLLRRARLGDCVDDGAVASEPANMGSPSPQPQRQKKKSMSRLDFLAQPRQRGTSFSNSSLDSIGTNARLSASVRMPRERKSGAPIGKSQSFRQSRSSRSSSAQRREPVEKVHTRSNSINRGSSVASRHCQLPTDSTSTSDDESSGSAHRLRLTPAASRRTPQSSTTVPVDRGTRPRFCSRRARCVWRRGREGLYQRVDVTQRGNCEDQPRPCKGSGHPGEGDP</sequence>
<feature type="compositionally biased region" description="Basic and acidic residues" evidence="2">
    <location>
        <begin position="389"/>
        <end position="399"/>
    </location>
</feature>
<dbReference type="InterPro" id="IPR000253">
    <property type="entry name" value="FHA_dom"/>
</dbReference>
<feature type="compositionally biased region" description="Basic and acidic residues" evidence="2">
    <location>
        <begin position="727"/>
        <end position="743"/>
    </location>
</feature>
<dbReference type="Pfam" id="PF15308">
    <property type="entry name" value="CEP170_C"/>
    <property type="match status" value="1"/>
</dbReference>
<feature type="compositionally biased region" description="Acidic residues" evidence="2">
    <location>
        <begin position="988"/>
        <end position="998"/>
    </location>
</feature>
<feature type="region of interest" description="Disordered" evidence="2">
    <location>
        <begin position="263"/>
        <end position="351"/>
    </location>
</feature>
<feature type="compositionally biased region" description="Polar residues" evidence="2">
    <location>
        <begin position="965"/>
        <end position="978"/>
    </location>
</feature>
<feature type="compositionally biased region" description="Polar residues" evidence="2">
    <location>
        <begin position="272"/>
        <end position="282"/>
    </location>
</feature>
<feature type="compositionally biased region" description="Basic and acidic residues" evidence="2">
    <location>
        <begin position="541"/>
        <end position="564"/>
    </location>
</feature>
<dbReference type="SMART" id="SM00240">
    <property type="entry name" value="FHA"/>
    <property type="match status" value="1"/>
</dbReference>
<accession>A0A8C4Q7M9</accession>
<evidence type="ECO:0000259" key="3">
    <source>
        <dbReference type="PROSITE" id="PS50006"/>
    </source>
</evidence>